<dbReference type="Pfam" id="PF19106">
    <property type="entry name" value="DUF5793"/>
    <property type="match status" value="1"/>
</dbReference>
<keyword evidence="2" id="KW-1185">Reference proteome</keyword>
<evidence type="ECO:0000313" key="1">
    <source>
        <dbReference type="EMBL" id="GAA5041152.1"/>
    </source>
</evidence>
<dbReference type="RefSeq" id="WP_227775023.1">
    <property type="nucleotide sequence ID" value="NZ_BAABKX010000001.1"/>
</dbReference>
<dbReference type="AlphaFoldDB" id="A0AAV3UB72"/>
<dbReference type="GeneID" id="68614989"/>
<name>A0AAV3UB72_9EURY</name>
<dbReference type="InterPro" id="IPR043811">
    <property type="entry name" value="DUF5793"/>
</dbReference>
<proteinExistence type="predicted"/>
<organism evidence="1 2">
    <name type="scientific">Haladaptatus pallidirubidus</name>
    <dbReference type="NCBI Taxonomy" id="1008152"/>
    <lineage>
        <taxon>Archaea</taxon>
        <taxon>Methanobacteriati</taxon>
        <taxon>Methanobacteriota</taxon>
        <taxon>Stenosarchaea group</taxon>
        <taxon>Halobacteria</taxon>
        <taxon>Halobacteriales</taxon>
        <taxon>Haladaptataceae</taxon>
        <taxon>Haladaptatus</taxon>
    </lineage>
</organism>
<accession>A0AAV3UB72</accession>
<reference evidence="1 2" key="1">
    <citation type="journal article" date="2019" name="Int. J. Syst. Evol. Microbiol.">
        <title>The Global Catalogue of Microorganisms (GCM) 10K type strain sequencing project: providing services to taxonomists for standard genome sequencing and annotation.</title>
        <authorList>
            <consortium name="The Broad Institute Genomics Platform"/>
            <consortium name="The Broad Institute Genome Sequencing Center for Infectious Disease"/>
            <person name="Wu L."/>
            <person name="Ma J."/>
        </authorList>
    </citation>
    <scope>NUCLEOTIDE SEQUENCE [LARGE SCALE GENOMIC DNA]</scope>
    <source>
        <strain evidence="1 2">JCM 17504</strain>
    </source>
</reference>
<dbReference type="EMBL" id="BAABKX010000001">
    <property type="protein sequence ID" value="GAA5041152.1"/>
    <property type="molecule type" value="Genomic_DNA"/>
</dbReference>
<protein>
    <submittedName>
        <fullName evidence="1">DUF5793 family protein</fullName>
    </submittedName>
</protein>
<evidence type="ECO:0000313" key="2">
    <source>
        <dbReference type="Proteomes" id="UP001501729"/>
    </source>
</evidence>
<sequence>MRRDYFTLDVENIDWADADGTPRKPTVIIDFEGPSSTLRERLTGLDGELLDADETDVTFRLQANLDDPDATGVVSVTNRTTGDFILELNEDADDVLKFIRAARAYGDESDEDDGRYHVDIAINGDHVVEYDKSTFLVYNREGNLLRQHSLIPSGVEL</sequence>
<gene>
    <name evidence="1" type="ORF">GCM10025751_02920</name>
</gene>
<comment type="caution">
    <text evidence="1">The sequence shown here is derived from an EMBL/GenBank/DDBJ whole genome shotgun (WGS) entry which is preliminary data.</text>
</comment>
<dbReference type="Proteomes" id="UP001501729">
    <property type="component" value="Unassembled WGS sequence"/>
</dbReference>